<dbReference type="GO" id="GO:0003735">
    <property type="term" value="F:structural constituent of ribosome"/>
    <property type="evidence" value="ECO:0007669"/>
    <property type="project" value="InterPro"/>
</dbReference>
<dbReference type="EMBL" id="AMZH03000181">
    <property type="protein sequence ID" value="RRT85088.1"/>
    <property type="molecule type" value="Genomic_DNA"/>
</dbReference>
<gene>
    <name evidence="4" type="ORF">B296_00012292</name>
</gene>
<name>A0A427B9G2_ENSVE</name>
<dbReference type="InterPro" id="IPR018279">
    <property type="entry name" value="Ribosomal_eS21_CS"/>
</dbReference>
<comment type="similarity">
    <text evidence="1">Belongs to the eukaryotic ribosomal protein eS21 family.</text>
</comment>
<protein>
    <recommendedName>
        <fullName evidence="6">40S ribosomal protein S21</fullName>
    </recommendedName>
</protein>
<keyword evidence="2" id="KW-0689">Ribosomal protein</keyword>
<reference evidence="4 5" key="1">
    <citation type="journal article" date="2014" name="Agronomy (Basel)">
        <title>A Draft Genome Sequence for Ensete ventricosum, the Drought-Tolerant Tree Against Hunger.</title>
        <authorList>
            <person name="Harrison J."/>
            <person name="Moore K.A."/>
            <person name="Paszkiewicz K."/>
            <person name="Jones T."/>
            <person name="Grant M."/>
            <person name="Ambacheew D."/>
            <person name="Muzemil S."/>
            <person name="Studholme D.J."/>
        </authorList>
    </citation>
    <scope>NUCLEOTIDE SEQUENCE [LARGE SCALE GENOMIC DNA]</scope>
</reference>
<dbReference type="GO" id="GO:0005829">
    <property type="term" value="C:cytosol"/>
    <property type="evidence" value="ECO:0007669"/>
    <property type="project" value="UniProtKB-ARBA"/>
</dbReference>
<comment type="caution">
    <text evidence="4">The sequence shown here is derived from an EMBL/GenBank/DDBJ whole genome shotgun (WGS) entry which is preliminary data.</text>
</comment>
<proteinExistence type="inferred from homology"/>
<dbReference type="PANTHER" id="PTHR10442">
    <property type="entry name" value="40S RIBOSOMAL PROTEIN S21"/>
    <property type="match status" value="1"/>
</dbReference>
<sequence length="161" mass="18623">MVLLQRAVSLRRLQAKCGSEAFWLARQFVEHMRTIYWLKTPWVRRRRRFASFSSFASDRLEFFASICTLMHFCLVLQEILPARELTDKMQNEAGEMTDLYIPRKCSATNRLITAKDHASVQINIGHLDESGVYTGQFTTFALSGFIRAQVCSHFLTFFGIT</sequence>
<dbReference type="InterPro" id="IPR001931">
    <property type="entry name" value="Ribosomal_eS21"/>
</dbReference>
<organism evidence="4 5">
    <name type="scientific">Ensete ventricosum</name>
    <name type="common">Abyssinian banana</name>
    <name type="synonym">Musa ensete</name>
    <dbReference type="NCBI Taxonomy" id="4639"/>
    <lineage>
        <taxon>Eukaryota</taxon>
        <taxon>Viridiplantae</taxon>
        <taxon>Streptophyta</taxon>
        <taxon>Embryophyta</taxon>
        <taxon>Tracheophyta</taxon>
        <taxon>Spermatophyta</taxon>
        <taxon>Magnoliopsida</taxon>
        <taxon>Liliopsida</taxon>
        <taxon>Zingiberales</taxon>
        <taxon>Musaceae</taxon>
        <taxon>Ensete</taxon>
    </lineage>
</organism>
<evidence type="ECO:0008006" key="6">
    <source>
        <dbReference type="Google" id="ProtNLM"/>
    </source>
</evidence>
<dbReference type="GO" id="GO:0005840">
    <property type="term" value="C:ribosome"/>
    <property type="evidence" value="ECO:0007669"/>
    <property type="project" value="UniProtKB-KW"/>
</dbReference>
<evidence type="ECO:0000313" key="5">
    <source>
        <dbReference type="Proteomes" id="UP000287651"/>
    </source>
</evidence>
<evidence type="ECO:0000256" key="1">
    <source>
        <dbReference type="ARBA" id="ARBA00010228"/>
    </source>
</evidence>
<dbReference type="AlphaFoldDB" id="A0A427B9G2"/>
<evidence type="ECO:0000256" key="2">
    <source>
        <dbReference type="ARBA" id="ARBA00022980"/>
    </source>
</evidence>
<evidence type="ECO:0000256" key="3">
    <source>
        <dbReference type="ARBA" id="ARBA00023274"/>
    </source>
</evidence>
<dbReference type="Gene3D" id="3.30.1230.20">
    <property type="match status" value="1"/>
</dbReference>
<dbReference type="GO" id="GO:0006412">
    <property type="term" value="P:translation"/>
    <property type="evidence" value="ECO:0007669"/>
    <property type="project" value="InterPro"/>
</dbReference>
<accession>A0A427B9G2</accession>
<dbReference type="PROSITE" id="PS00996">
    <property type="entry name" value="RIBOSOMAL_S21E"/>
    <property type="match status" value="1"/>
</dbReference>
<dbReference type="Proteomes" id="UP000287651">
    <property type="component" value="Unassembled WGS sequence"/>
</dbReference>
<feature type="non-terminal residue" evidence="4">
    <location>
        <position position="161"/>
    </location>
</feature>
<dbReference type="GO" id="GO:1990904">
    <property type="term" value="C:ribonucleoprotein complex"/>
    <property type="evidence" value="ECO:0007669"/>
    <property type="project" value="UniProtKB-KW"/>
</dbReference>
<keyword evidence="3" id="KW-0687">Ribonucleoprotein</keyword>
<dbReference type="Pfam" id="PF01249">
    <property type="entry name" value="Ribosomal_S21e"/>
    <property type="match status" value="1"/>
</dbReference>
<evidence type="ECO:0000313" key="4">
    <source>
        <dbReference type="EMBL" id="RRT85088.1"/>
    </source>
</evidence>
<dbReference type="InterPro" id="IPR038579">
    <property type="entry name" value="Ribosomal_eS21_sf"/>
</dbReference>